<evidence type="ECO:0000259" key="6">
    <source>
        <dbReference type="Pfam" id="PF24827"/>
    </source>
</evidence>
<dbReference type="RefSeq" id="WP_148858610.1">
    <property type="nucleotide sequence ID" value="NZ_PHNJ01000007.1"/>
</dbReference>
<dbReference type="GO" id="GO:0016788">
    <property type="term" value="F:hydrolase activity, acting on ester bonds"/>
    <property type="evidence" value="ECO:0007669"/>
    <property type="project" value="InterPro"/>
</dbReference>
<proteinExistence type="predicted"/>
<evidence type="ECO:0000256" key="4">
    <source>
        <dbReference type="ARBA" id="ARBA00022833"/>
    </source>
</evidence>
<dbReference type="EMBL" id="PHNJ01000007">
    <property type="protein sequence ID" value="TYL37835.1"/>
    <property type="molecule type" value="Genomic_DNA"/>
</dbReference>
<dbReference type="Pfam" id="PF24827">
    <property type="entry name" value="AstE_AspA_cat"/>
    <property type="match status" value="1"/>
</dbReference>
<feature type="region of interest" description="Disordered" evidence="5">
    <location>
        <begin position="21"/>
        <end position="53"/>
    </location>
</feature>
<keyword evidence="2" id="KW-0479">Metal-binding</keyword>
<feature type="compositionally biased region" description="Acidic residues" evidence="5">
    <location>
        <begin position="35"/>
        <end position="51"/>
    </location>
</feature>
<evidence type="ECO:0000256" key="3">
    <source>
        <dbReference type="ARBA" id="ARBA00022801"/>
    </source>
</evidence>
<dbReference type="Proteomes" id="UP000766904">
    <property type="component" value="Unassembled WGS sequence"/>
</dbReference>
<feature type="domain" description="Succinylglutamate desuccinylase/Aspartoacylase catalytic" evidence="6">
    <location>
        <begin position="79"/>
        <end position="172"/>
    </location>
</feature>
<sequence length="279" mass="30258">MLFQSAGVIGAVTAGLSQLGTAEADDSPVCPTDFSEQDEDEDKDEDEDDTVPDLREERFTIQEGTSYATDAFVRESSTDGPTAVVFGGLHGNETAGHRAAARIADWEPVRGTLVVVPEANAVAVERSTRVSPNGDLNRQFPADEEPTTPLARELWEIVEEFDADVVLDLHTSRGIWNSDVGPTGFGQAVFPTEAGRPIADEAIQGMNEFLHSGKPGHYTFTRGNTLTGARPMLIHKVGNDLDRPGFLLEATQHGTDLETRTAWLEELTARILRQTGVEV</sequence>
<evidence type="ECO:0000313" key="8">
    <source>
        <dbReference type="Proteomes" id="UP000766904"/>
    </source>
</evidence>
<dbReference type="AlphaFoldDB" id="A0A8J8Q0E5"/>
<evidence type="ECO:0000256" key="1">
    <source>
        <dbReference type="ARBA" id="ARBA00001947"/>
    </source>
</evidence>
<keyword evidence="4" id="KW-0862">Zinc</keyword>
<dbReference type="PANTHER" id="PTHR37326:SF1">
    <property type="entry name" value="BLL3975 PROTEIN"/>
    <property type="match status" value="1"/>
</dbReference>
<dbReference type="InterPro" id="IPR055438">
    <property type="entry name" value="AstE_AspA_cat"/>
</dbReference>
<dbReference type="Gene3D" id="3.40.630.10">
    <property type="entry name" value="Zn peptidases"/>
    <property type="match status" value="1"/>
</dbReference>
<comment type="caution">
    <text evidence="7">The sequence shown here is derived from an EMBL/GenBank/DDBJ whole genome shotgun (WGS) entry which is preliminary data.</text>
</comment>
<protein>
    <submittedName>
        <fullName evidence="7">Thioredoxin</fullName>
    </submittedName>
</protein>
<reference evidence="7" key="1">
    <citation type="submission" date="2017-11" db="EMBL/GenBank/DDBJ databases">
        <authorList>
            <person name="Kajale S.C."/>
            <person name="Sharma A."/>
        </authorList>
    </citation>
    <scope>NUCLEOTIDE SEQUENCE</scope>
    <source>
        <strain evidence="7">LS1_42</strain>
    </source>
</reference>
<organism evidence="7 8">
    <name type="scientific">Natronococcus pandeyae</name>
    <dbReference type="NCBI Taxonomy" id="2055836"/>
    <lineage>
        <taxon>Archaea</taxon>
        <taxon>Methanobacteriati</taxon>
        <taxon>Methanobacteriota</taxon>
        <taxon>Stenosarchaea group</taxon>
        <taxon>Halobacteria</taxon>
        <taxon>Halobacteriales</taxon>
        <taxon>Natrialbaceae</taxon>
        <taxon>Natronococcus</taxon>
    </lineage>
</organism>
<comment type="cofactor">
    <cofactor evidence="1">
        <name>Zn(2+)</name>
        <dbReference type="ChEBI" id="CHEBI:29105"/>
    </cofactor>
</comment>
<keyword evidence="8" id="KW-1185">Reference proteome</keyword>
<dbReference type="InterPro" id="IPR053138">
    <property type="entry name" value="N-alpha-Ac-DABA_deacetylase"/>
</dbReference>
<keyword evidence="3" id="KW-0378">Hydrolase</keyword>
<evidence type="ECO:0000313" key="7">
    <source>
        <dbReference type="EMBL" id="TYL37835.1"/>
    </source>
</evidence>
<gene>
    <name evidence="7" type="ORF">CV102_13955</name>
</gene>
<dbReference type="PANTHER" id="PTHR37326">
    <property type="entry name" value="BLL3975 PROTEIN"/>
    <property type="match status" value="1"/>
</dbReference>
<name>A0A8J8Q0E5_9EURY</name>
<dbReference type="SUPFAM" id="SSF53187">
    <property type="entry name" value="Zn-dependent exopeptidases"/>
    <property type="match status" value="1"/>
</dbReference>
<dbReference type="OrthoDB" id="170089at2157"/>
<accession>A0A8J8Q0E5</accession>
<dbReference type="GO" id="GO:0046872">
    <property type="term" value="F:metal ion binding"/>
    <property type="evidence" value="ECO:0007669"/>
    <property type="project" value="UniProtKB-KW"/>
</dbReference>
<evidence type="ECO:0000256" key="5">
    <source>
        <dbReference type="SAM" id="MobiDB-lite"/>
    </source>
</evidence>
<evidence type="ECO:0000256" key="2">
    <source>
        <dbReference type="ARBA" id="ARBA00022723"/>
    </source>
</evidence>